<dbReference type="AlphaFoldDB" id="A0A7H1VJ06"/>
<dbReference type="KEGG" id="rher:EHE19_010490"/>
<protein>
    <submittedName>
        <fullName evidence="1">Uncharacterized protein</fullName>
    </submittedName>
</protein>
<gene>
    <name evidence="1" type="ORF">EHE19_010490</name>
</gene>
<name>A0A7H1VJ06_9FIRM</name>
<evidence type="ECO:0000313" key="2">
    <source>
        <dbReference type="Proteomes" id="UP000306409"/>
    </source>
</evidence>
<evidence type="ECO:0000313" key="1">
    <source>
        <dbReference type="EMBL" id="QNU65368.1"/>
    </source>
</evidence>
<sequence length="115" mass="12837">MTYKGILLNKVCEKGETMKKRIEKTAITLLLAVLIFAGTVTINSITAEAYSPSSTTCMHISVREYWSGPDYWLPITYFRDYCPLCGTEFGRGSMPGGYINPYPSDPGIPPIKYQP</sequence>
<dbReference type="Proteomes" id="UP000306409">
    <property type="component" value="Chromosome"/>
</dbReference>
<organism evidence="1 2">
    <name type="scientific">Ruminiclostridium herbifermentans</name>
    <dbReference type="NCBI Taxonomy" id="2488810"/>
    <lineage>
        <taxon>Bacteria</taxon>
        <taxon>Bacillati</taxon>
        <taxon>Bacillota</taxon>
        <taxon>Clostridia</taxon>
        <taxon>Eubacteriales</taxon>
        <taxon>Oscillospiraceae</taxon>
        <taxon>Ruminiclostridium</taxon>
    </lineage>
</organism>
<reference evidence="1 2" key="1">
    <citation type="submission" date="2020-09" db="EMBL/GenBank/DDBJ databases">
        <title>Characterization and genome sequencing of Ruminiclostridium sp. nov. MA18.</title>
        <authorList>
            <person name="Rettenmaier R."/>
            <person name="Kowollik M.-L."/>
            <person name="Liebl W."/>
            <person name="Zverlov V."/>
        </authorList>
    </citation>
    <scope>NUCLEOTIDE SEQUENCE [LARGE SCALE GENOMIC DNA]</scope>
    <source>
        <strain evidence="1 2">MA18</strain>
    </source>
</reference>
<proteinExistence type="predicted"/>
<keyword evidence="2" id="KW-1185">Reference proteome</keyword>
<accession>A0A7H1VJ06</accession>
<dbReference type="EMBL" id="CP061336">
    <property type="protein sequence ID" value="QNU65368.1"/>
    <property type="molecule type" value="Genomic_DNA"/>
</dbReference>